<organism evidence="2 3">
    <name type="scientific">Methanimicrococcus hacksteinii</name>
    <dbReference type="NCBI Taxonomy" id="3028293"/>
    <lineage>
        <taxon>Archaea</taxon>
        <taxon>Methanobacteriati</taxon>
        <taxon>Methanobacteriota</taxon>
        <taxon>Stenosarchaea group</taxon>
        <taxon>Methanomicrobia</taxon>
        <taxon>Methanosarcinales</taxon>
        <taxon>Methanosarcinaceae</taxon>
        <taxon>Methanimicrococcus</taxon>
    </lineage>
</organism>
<dbReference type="NCBIfam" id="TIGR03277">
    <property type="entry name" value="methan_mark_9"/>
    <property type="match status" value="1"/>
</dbReference>
<keyword evidence="2" id="KW-0560">Oxidoreductase</keyword>
<evidence type="ECO:0000313" key="2">
    <source>
        <dbReference type="EMBL" id="MDV0445506.1"/>
    </source>
</evidence>
<feature type="domain" description="DUS-like FMN-binding" evidence="1">
    <location>
        <begin position="104"/>
        <end position="269"/>
    </location>
</feature>
<dbReference type="RefSeq" id="WP_318785930.1">
    <property type="nucleotide sequence ID" value="NZ_JAWDKC010000019.1"/>
</dbReference>
<dbReference type="InterPro" id="IPR035587">
    <property type="entry name" value="DUS-like_FMN-bd"/>
</dbReference>
<evidence type="ECO:0000313" key="3">
    <source>
        <dbReference type="Proteomes" id="UP001272052"/>
    </source>
</evidence>
<dbReference type="SUPFAM" id="SSF51395">
    <property type="entry name" value="FMN-linked oxidoreductases"/>
    <property type="match status" value="1"/>
</dbReference>
<dbReference type="GO" id="GO:0016491">
    <property type="term" value="F:oxidoreductase activity"/>
    <property type="evidence" value="ECO:0007669"/>
    <property type="project" value="UniProtKB-KW"/>
</dbReference>
<dbReference type="InterPro" id="IPR013785">
    <property type="entry name" value="Aldolase_TIM"/>
</dbReference>
<dbReference type="EC" id="1.3.-.-" evidence="2"/>
<dbReference type="EMBL" id="JAWDKC010000019">
    <property type="protein sequence ID" value="MDV0445506.1"/>
    <property type="molecule type" value="Genomic_DNA"/>
</dbReference>
<keyword evidence="3" id="KW-1185">Reference proteome</keyword>
<dbReference type="PANTHER" id="PTHR11082:SF36">
    <property type="entry name" value="DUS-LIKE FMN-BINDING DOMAIN-CONTAINING PROTEIN"/>
    <property type="match status" value="1"/>
</dbReference>
<dbReference type="Pfam" id="PF01207">
    <property type="entry name" value="Dus"/>
    <property type="match status" value="1"/>
</dbReference>
<protein>
    <submittedName>
        <fullName evidence="2">Dihydroorotate dehydrogenase</fullName>
        <ecNumber evidence="2">1.3.-.-</ecNumber>
    </submittedName>
</protein>
<dbReference type="InterPro" id="IPR017671">
    <property type="entry name" value="Methan_mark_9"/>
</dbReference>
<sequence>MENLFDLFDLFDLKAGGIPIKNPIALSAMAGITDSKFAASNAKNAGLVVLGAYNLDETSEAAGTEAAARGRSEFTAGADVNGDVFIQIENEIDAVASEMPGTVAAISVRSASLEPLLKAAELIQSKNAVMELDVHCRQPEFTERGLGQALLKDTPKLAEMIQKIKETGVVLSVKFRTNVVNPGMAAEFFDAAGVDIIHADAMIEGKGSDLEAIMEIRNATRKLLIANNSVDDFDAALDFFSSGADMVSAARAAADDPEFIPHLVQKISDYQQETGWYNAPKHICKRGDNRGLAFCCPPVKYCSLLKKIESVGFTPEEFIQLKQESVRGTPLEGGKDTCFGSLVWCCKGTKPCFYRDGTLSQLGISMEEYMTMKKELSEKILRVIDEKKAASSN</sequence>
<dbReference type="PANTHER" id="PTHR11082">
    <property type="entry name" value="TRNA-DIHYDROURIDINE SYNTHASE"/>
    <property type="match status" value="1"/>
</dbReference>
<accession>A0ABU3VQR9</accession>
<gene>
    <name evidence="2" type="primary">pyrD_2</name>
    <name evidence="2" type="ORF">MmiAt1_10890</name>
</gene>
<comment type="caution">
    <text evidence="2">The sequence shown here is derived from an EMBL/GenBank/DDBJ whole genome shotgun (WGS) entry which is preliminary data.</text>
</comment>
<name>A0ABU3VQR9_9EURY</name>
<reference evidence="2 3" key="1">
    <citation type="submission" date="2023-06" db="EMBL/GenBank/DDBJ databases">
        <title>Genome sequence of Methanimicrococcus sp. At1.</title>
        <authorList>
            <person name="Protasov E."/>
            <person name="Platt K."/>
            <person name="Poehlein A."/>
            <person name="Daniel R."/>
            <person name="Brune A."/>
        </authorList>
    </citation>
    <scope>NUCLEOTIDE SEQUENCE [LARGE SCALE GENOMIC DNA]</scope>
    <source>
        <strain evidence="2 3">At1</strain>
    </source>
</reference>
<dbReference type="Gene3D" id="3.20.20.70">
    <property type="entry name" value="Aldolase class I"/>
    <property type="match status" value="1"/>
</dbReference>
<dbReference type="Proteomes" id="UP001272052">
    <property type="component" value="Unassembled WGS sequence"/>
</dbReference>
<proteinExistence type="predicted"/>
<evidence type="ECO:0000259" key="1">
    <source>
        <dbReference type="Pfam" id="PF01207"/>
    </source>
</evidence>